<keyword evidence="2" id="KW-1185">Reference proteome</keyword>
<reference evidence="1 2" key="1">
    <citation type="submission" date="2023-07" db="EMBL/GenBank/DDBJ databases">
        <title>Sorghum-associated microbial communities from plants grown in Nebraska, USA.</title>
        <authorList>
            <person name="Schachtman D."/>
        </authorList>
    </citation>
    <scope>NUCLEOTIDE SEQUENCE [LARGE SCALE GENOMIC DNA]</scope>
    <source>
        <strain evidence="1 2">BE332</strain>
    </source>
</reference>
<protein>
    <submittedName>
        <fullName evidence="1">Uncharacterized protein</fullName>
    </submittedName>
</protein>
<proteinExistence type="predicted"/>
<evidence type="ECO:0000313" key="2">
    <source>
        <dbReference type="Proteomes" id="UP001239626"/>
    </source>
</evidence>
<dbReference type="EMBL" id="JAUSVB010000008">
    <property type="protein sequence ID" value="MDQ0375994.1"/>
    <property type="molecule type" value="Genomic_DNA"/>
</dbReference>
<sequence>MNLEDLYTGAGAEAPHGARCRALLSQTHWFASVAELDPRTGYALPLPLSTTLRRIGALGREAWAFDGDEPPRDRLWRIAQHAQPALLLLLHNLGESPARERAVLPIRSVRELDQASFMALSRRPGRTVREKLASKPYLQAVRHYQSIDLPQNRLVKAFCLRMSELLSLREQSFGYQDDLLPRIDSWLRSPQAEQIGRWENLPPNNTLLSHRQYRAVWDAWRWLQTLDDDVARDWESFDERQALVEVWTDLARSRFADQPLAFDIDKLSIEPWDRLQRIPADSAPEHRSSGPLADSAACIDLVPLFPRYAISGPPTTPAPFPLLWQHWESSDSHDKAPVDIELIDAEGVWNHTEATTVSATLLFEDNAVPSDQLDRAARSMAATLKSEFRHGTLHWLAPDIANDFTLEVLRRNLNSQFADAQPLPRSVATIFAQLDLSSVSPNFAVVVLDSFAGTRYATKLVAHLDEELRERSPDTYGICWEREPSVRLGVVKKAPFPLWRLNATGTWRPPTEAVPAVPDDVAQLKRDPLVGAFDLYLAAGDELPAGGVRFGELQRLAGTVPLWRDHLPELSIEVMSQGVRHDFALVSRKQRVAVDPRRGVRTHIPIDARFVLPPGRSEYRFQLVQGGQGGELEYDAVLRSQAFPRTEETECRLELTYEYGADDPYVLRFTPVDASFAPVRAAWRAVSDRPPVDVTSLPIPPFPPAGSWAELEHWPRDRPGPNGETTSDLLEWAESAFASLDDTNALFPDRVTGEFYEGRLDHDGNFFCSVLVDGENVHCHSRNFSELIDGSTLSAGDPVFLVVNRQQANGPGGRDRLSGRQVTFSTFAPPGLVDEQIRQEISKARYPTYTIWNHGRSIDDADCPAGFRHAVQDAISNAERLIAETETPDLKSELTALLSRMHKDAPESIHRDLLSVARRGRGAGMLDLSYGLGDCSLPWQHGALNYLANNPEPDVRALAVVLWRSSEPVHMLSVDQVDSLLRHMAKSLPSALEEVSRSALRQSNRARNLKGAPPDQRQLETAVRKALAGAELLLALLRTRESDDIRMKSILSPDSEHGKAFIAIVDQAIKVFAEKRYELHSRVTFELSKPAESAQVPDLLYALRLYLTGDDGASAIRIAGVSDDG</sequence>
<accession>A0ABU0EL33</accession>
<evidence type="ECO:0000313" key="1">
    <source>
        <dbReference type="EMBL" id="MDQ0375994.1"/>
    </source>
</evidence>
<gene>
    <name evidence="1" type="ORF">J2X26_004337</name>
</gene>
<dbReference type="Proteomes" id="UP001239626">
    <property type="component" value="Unassembled WGS sequence"/>
</dbReference>
<organism evidence="1 2">
    <name type="scientific">Cellulomonas humilata</name>
    <dbReference type="NCBI Taxonomy" id="144055"/>
    <lineage>
        <taxon>Bacteria</taxon>
        <taxon>Bacillati</taxon>
        <taxon>Actinomycetota</taxon>
        <taxon>Actinomycetes</taxon>
        <taxon>Micrococcales</taxon>
        <taxon>Cellulomonadaceae</taxon>
        <taxon>Cellulomonas</taxon>
    </lineage>
</organism>
<comment type="caution">
    <text evidence="1">The sequence shown here is derived from an EMBL/GenBank/DDBJ whole genome shotgun (WGS) entry which is preliminary data.</text>
</comment>
<name>A0ABU0EL33_9CELL</name>